<dbReference type="EMBL" id="JAGSMN010001966">
    <property type="protein sequence ID" value="MBR7678879.1"/>
    <property type="molecule type" value="Genomic_DNA"/>
</dbReference>
<dbReference type="AlphaFoldDB" id="A0A8T4J397"/>
<dbReference type="Proteomes" id="UP000675554">
    <property type="component" value="Unassembled WGS sequence"/>
</dbReference>
<evidence type="ECO:0000313" key="2">
    <source>
        <dbReference type="Proteomes" id="UP000675554"/>
    </source>
</evidence>
<keyword evidence="2" id="KW-1185">Reference proteome</keyword>
<proteinExistence type="predicted"/>
<feature type="non-terminal residue" evidence="1">
    <location>
        <position position="67"/>
    </location>
</feature>
<accession>A0A8T4J397</accession>
<organism evidence="1 2">
    <name type="scientific">Streptomyces daliensis</name>
    <dbReference type="NCBI Taxonomy" id="299421"/>
    <lineage>
        <taxon>Bacteria</taxon>
        <taxon>Bacillati</taxon>
        <taxon>Actinomycetota</taxon>
        <taxon>Actinomycetes</taxon>
        <taxon>Kitasatosporales</taxon>
        <taxon>Streptomycetaceae</taxon>
        <taxon>Streptomyces</taxon>
    </lineage>
</organism>
<protein>
    <submittedName>
        <fullName evidence="1">Uncharacterized protein</fullName>
    </submittedName>
</protein>
<sequence length="67" mass="7117">VESRRLFRPLFRCLPLPTGPRQGEAPEQGAEQAPGLNRLVLRTTVPHEAPALPTATAVYAGAVGRTG</sequence>
<name>A0A8T4J397_9ACTN</name>
<comment type="caution">
    <text evidence="1">The sequence shown here is derived from an EMBL/GenBank/DDBJ whole genome shotgun (WGS) entry which is preliminary data.</text>
</comment>
<evidence type="ECO:0000313" key="1">
    <source>
        <dbReference type="EMBL" id="MBR7678879.1"/>
    </source>
</evidence>
<feature type="non-terminal residue" evidence="1">
    <location>
        <position position="1"/>
    </location>
</feature>
<gene>
    <name evidence="1" type="ORF">KDA82_39240</name>
</gene>
<reference evidence="1" key="1">
    <citation type="submission" date="2021-04" db="EMBL/GenBank/DDBJ databases">
        <title>Sequencing of actinobacteria type strains.</title>
        <authorList>
            <person name="Nguyen G.-S."/>
            <person name="Wentzel A."/>
        </authorList>
    </citation>
    <scope>NUCLEOTIDE SEQUENCE</scope>
    <source>
        <strain evidence="1">DSM 42095</strain>
    </source>
</reference>